<dbReference type="OrthoDB" id="10500014at2759"/>
<evidence type="ECO:0000313" key="2">
    <source>
        <dbReference type="Proteomes" id="UP000025227"/>
    </source>
</evidence>
<feature type="region of interest" description="Disordered" evidence="1">
    <location>
        <begin position="1"/>
        <end position="24"/>
    </location>
</feature>
<organism evidence="2 3">
    <name type="scientific">Haemonchus contortus</name>
    <name type="common">Barber pole worm</name>
    <dbReference type="NCBI Taxonomy" id="6289"/>
    <lineage>
        <taxon>Eukaryota</taxon>
        <taxon>Metazoa</taxon>
        <taxon>Ecdysozoa</taxon>
        <taxon>Nematoda</taxon>
        <taxon>Chromadorea</taxon>
        <taxon>Rhabditida</taxon>
        <taxon>Rhabditina</taxon>
        <taxon>Rhabditomorpha</taxon>
        <taxon>Strongyloidea</taxon>
        <taxon>Trichostrongylidae</taxon>
        <taxon>Haemonchus</taxon>
    </lineage>
</organism>
<sequence>MSTIETVPPNATTNGTEASTTSEQDYVDVDITHLSQELFGESVDKLDPESMEAPKNPVAQETADKVKKDYDAILFAKMVFDCLIKVKEQNLTEEEGCVRVAKYWEDLSPSTQHKLVSIFPFLMKSRSSSGSGSSLQNSGAVKTDLDLRALSNEMFGVEIEKVKENALDNPENSVTERTKQETAPYGPARDFAEMANIYMINVTNGDFSEEGASQELKEHFQRLPPNIQDMLAEMYPSLKPIRLTAEGPAKTSKDAVAAKNYLDLRALSNEMFGVEMEKLKDNALDNPQNFVTEKTKQDTAPYGSARDFAEMANSYMVNVANGDFSEEGASQELKKQFQSLPPNIQDMLTKLYPSLEPIHSTTKYSSDVAIPPEDSNLPPVAIPPEDSNLPPVAIPPENSKVPPPAQGSKDVADIGLLDCLSEEMFGKEADKVNSRMLHQPDNGVAKCTMRATEEDRHATDFVREVLISIKRMNAGRHSRGQAVNAIRRSFTRSPSKKFLTERFKTLEALMISVSGQPNRSTSC</sequence>
<dbReference type="AlphaFoldDB" id="A0A7I4Y059"/>
<keyword evidence="2" id="KW-1185">Reference proteome</keyword>
<name>A0A7I4Y059_HAECO</name>
<dbReference type="Proteomes" id="UP000025227">
    <property type="component" value="Unplaced"/>
</dbReference>
<evidence type="ECO:0000313" key="3">
    <source>
        <dbReference type="WBParaSite" id="HCON_00035580-00001"/>
    </source>
</evidence>
<reference evidence="3" key="1">
    <citation type="submission" date="2020-12" db="UniProtKB">
        <authorList>
            <consortium name="WormBaseParasite"/>
        </authorList>
    </citation>
    <scope>IDENTIFICATION</scope>
    <source>
        <strain evidence="3">MHco3</strain>
    </source>
</reference>
<evidence type="ECO:0000256" key="1">
    <source>
        <dbReference type="SAM" id="MobiDB-lite"/>
    </source>
</evidence>
<proteinExistence type="predicted"/>
<protein>
    <submittedName>
        <fullName evidence="3">ULP_PROTEASE domain-containing protein</fullName>
    </submittedName>
</protein>
<dbReference type="WBParaSite" id="HCON_00035580-00001">
    <property type="protein sequence ID" value="HCON_00035580-00001"/>
    <property type="gene ID" value="HCON_00035580"/>
</dbReference>
<accession>A0A7I4Y059</accession>